<dbReference type="Proteomes" id="UP000297527">
    <property type="component" value="Unassembled WGS sequence"/>
</dbReference>
<dbReference type="SUPFAM" id="SSF54695">
    <property type="entry name" value="POZ domain"/>
    <property type="match status" value="2"/>
</dbReference>
<dbReference type="InterPro" id="IPR000210">
    <property type="entry name" value="BTB/POZ_dom"/>
</dbReference>
<dbReference type="InterPro" id="IPR011333">
    <property type="entry name" value="SKP1/BTB/POZ_sf"/>
</dbReference>
<feature type="domain" description="BTB" evidence="2">
    <location>
        <begin position="361"/>
        <end position="428"/>
    </location>
</feature>
<protein>
    <recommendedName>
        <fullName evidence="2">BTB domain-containing protein</fullName>
    </recommendedName>
</protein>
<evidence type="ECO:0000313" key="3">
    <source>
        <dbReference type="EMBL" id="TGO48338.1"/>
    </source>
</evidence>
<reference evidence="3 4" key="1">
    <citation type="submission" date="2017-12" db="EMBL/GenBank/DDBJ databases">
        <title>Comparative genomics of Botrytis spp.</title>
        <authorList>
            <person name="Valero-Jimenez C.A."/>
            <person name="Tapia P."/>
            <person name="Veloso J."/>
            <person name="Silva-Moreno E."/>
            <person name="Staats M."/>
            <person name="Valdes J.H."/>
            <person name="Van Kan J.A.L."/>
        </authorList>
    </citation>
    <scope>NUCLEOTIDE SEQUENCE [LARGE SCALE GENOMIC DNA]</scope>
    <source>
        <strain evidence="3 4">MUCL11595</strain>
    </source>
</reference>
<evidence type="ECO:0000259" key="2">
    <source>
        <dbReference type="PROSITE" id="PS50097"/>
    </source>
</evidence>
<keyword evidence="4" id="KW-1185">Reference proteome</keyword>
<dbReference type="CDD" id="cd18186">
    <property type="entry name" value="BTB_POZ_ZBTB_KLHL-like"/>
    <property type="match status" value="1"/>
</dbReference>
<proteinExistence type="predicted"/>
<dbReference type="AlphaFoldDB" id="A0A4Z1HGX0"/>
<organism evidence="3 4">
    <name type="scientific">Botryotinia convoluta</name>
    <dbReference type="NCBI Taxonomy" id="54673"/>
    <lineage>
        <taxon>Eukaryota</taxon>
        <taxon>Fungi</taxon>
        <taxon>Dikarya</taxon>
        <taxon>Ascomycota</taxon>
        <taxon>Pezizomycotina</taxon>
        <taxon>Leotiomycetes</taxon>
        <taxon>Helotiales</taxon>
        <taxon>Sclerotiniaceae</taxon>
        <taxon>Botryotinia</taxon>
    </lineage>
</organism>
<dbReference type="Gene3D" id="3.30.710.10">
    <property type="entry name" value="Potassium Channel Kv1.1, Chain A"/>
    <property type="match status" value="2"/>
</dbReference>
<feature type="domain" description="BTB" evidence="2">
    <location>
        <begin position="70"/>
        <end position="133"/>
    </location>
</feature>
<name>A0A4Z1HGX0_9HELO</name>
<evidence type="ECO:0000313" key="4">
    <source>
        <dbReference type="Proteomes" id="UP000297527"/>
    </source>
</evidence>
<accession>A0A4Z1HGX0</accession>
<dbReference type="OrthoDB" id="6359816at2759"/>
<dbReference type="SMART" id="SM00225">
    <property type="entry name" value="BTB"/>
    <property type="match status" value="2"/>
</dbReference>
<dbReference type="PANTHER" id="PTHR47843:SF2">
    <property type="entry name" value="BTB DOMAIN-CONTAINING PROTEIN"/>
    <property type="match status" value="1"/>
</dbReference>
<dbReference type="PROSITE" id="PS50097">
    <property type="entry name" value="BTB"/>
    <property type="match status" value="2"/>
</dbReference>
<comment type="caution">
    <text evidence="3">The sequence shown here is derived from an EMBL/GenBank/DDBJ whole genome shotgun (WGS) entry which is preliminary data.</text>
</comment>
<dbReference type="EMBL" id="PQXN01000242">
    <property type="protein sequence ID" value="TGO48338.1"/>
    <property type="molecule type" value="Genomic_DNA"/>
</dbReference>
<gene>
    <name evidence="3" type="ORF">BCON_0243g00100</name>
</gene>
<evidence type="ECO:0000256" key="1">
    <source>
        <dbReference type="SAM" id="MobiDB-lite"/>
    </source>
</evidence>
<feature type="region of interest" description="Disordered" evidence="1">
    <location>
        <begin position="562"/>
        <end position="582"/>
    </location>
</feature>
<sequence length="582" mass="66928">MVLSDLSDEDDIEGEFIIKDLTRNTVLRRTSAYHKALDAQVQSSTAASTLAGSKAKVSLSFLEKHGTQMVDIYIGEEKILFRVYKDLLCNKIEFFDRMFNGKFKEANENTAVFPEDDPEAFDMLMYWVIYDKVRSLMGQDFRKTLYLWVLADKLCLANLQNYVMDIWREEDEVYDTYYTAEEFQYIFEKTASKSPPRQYAARMLRFQSLQPPTEGLEYSIDSCGEPIPLSAIDVEVNTKAVALRASQLSSSKSASQHKDITSIHNLAITKINLERFPPMGHSERSYVSISFHVIRYGFQNSSNPQPHAAPPLKTQQVNARPPQLFKNAQTILDILSNMASANLSKNLKDVSFMGFAGTEMVDLFVGPDKKLIRVHKDILRKKITYFDKMFDGPWIESANNSATFPEDTVESFDLVVGWVYSGSLRPLQEDTKVNDRLGWDTFDLYVLCEKFCLAEVMDEIMDAIRTYERTRELFMGVKEMVLAYTMSQEGSKYRLYALKSLLYVFSRKSFREEWKTPEISRAMKNEVLCKDFMEALRYQVCAGIKAEDPRFGNNCVYHTHTPDGECTQKQNKNNKRKATDDP</sequence>
<dbReference type="Pfam" id="PF00651">
    <property type="entry name" value="BTB"/>
    <property type="match status" value="2"/>
</dbReference>
<dbReference type="PANTHER" id="PTHR47843">
    <property type="entry name" value="BTB DOMAIN-CONTAINING PROTEIN-RELATED"/>
    <property type="match status" value="1"/>
</dbReference>